<reference evidence="1 2" key="1">
    <citation type="submission" date="2020-01" db="EMBL/GenBank/DDBJ databases">
        <title>Jiella pacifica sp. nov.</title>
        <authorList>
            <person name="Xue Z."/>
            <person name="Zhu S."/>
            <person name="Chen J."/>
            <person name="Yang J."/>
        </authorList>
    </citation>
    <scope>NUCLEOTIDE SEQUENCE [LARGE SCALE GENOMIC DNA]</scope>
    <source>
        <strain evidence="1 2">40Bstr34</strain>
    </source>
</reference>
<dbReference type="EMBL" id="JAAAMG010000001">
    <property type="protein sequence ID" value="NDW02983.1"/>
    <property type="molecule type" value="Genomic_DNA"/>
</dbReference>
<sequence length="91" mass="10839">MRWEEEFFPSALRATIHTKGIPVLGLRLYPEYKLRSNLLPYHGIGVIRFGPKYKLHYMTVEPEMFVCGRDEFTRITDRDGYTMHYLEDRPA</sequence>
<organism evidence="1 2">
    <name type="scientific">Jiella pacifica</name>
    <dbReference type="NCBI Taxonomy" id="2696469"/>
    <lineage>
        <taxon>Bacteria</taxon>
        <taxon>Pseudomonadati</taxon>
        <taxon>Pseudomonadota</taxon>
        <taxon>Alphaproteobacteria</taxon>
        <taxon>Hyphomicrobiales</taxon>
        <taxon>Aurantimonadaceae</taxon>
        <taxon>Jiella</taxon>
    </lineage>
</organism>
<dbReference type="AlphaFoldDB" id="A0A6N9SVB4"/>
<protein>
    <submittedName>
        <fullName evidence="1">Uncharacterized protein</fullName>
    </submittedName>
</protein>
<evidence type="ECO:0000313" key="2">
    <source>
        <dbReference type="Proteomes" id="UP000469011"/>
    </source>
</evidence>
<keyword evidence="2" id="KW-1185">Reference proteome</keyword>
<comment type="caution">
    <text evidence="1">The sequence shown here is derived from an EMBL/GenBank/DDBJ whole genome shotgun (WGS) entry which is preliminary data.</text>
</comment>
<proteinExistence type="predicted"/>
<evidence type="ECO:0000313" key="1">
    <source>
        <dbReference type="EMBL" id="NDW02983.1"/>
    </source>
</evidence>
<gene>
    <name evidence="1" type="ORF">GTK09_00950</name>
</gene>
<accession>A0A6N9SVB4</accession>
<dbReference type="Proteomes" id="UP000469011">
    <property type="component" value="Unassembled WGS sequence"/>
</dbReference>
<name>A0A6N9SVB4_9HYPH</name>